<evidence type="ECO:0000313" key="2">
    <source>
        <dbReference type="Proteomes" id="UP000298652"/>
    </source>
</evidence>
<sequence length="53" mass="6043">MEHCPESAKYLNPLGWRVQAEAGGQPRRDQHLLCCSEKPRTLLSFCACHFQAK</sequence>
<dbReference type="Proteomes" id="UP000298652">
    <property type="component" value="Chromosome 2"/>
</dbReference>
<reference evidence="1" key="1">
    <citation type="submission" date="2019-03" db="EMBL/GenBank/DDBJ databases">
        <title>WGS assembly of Setaria viridis.</title>
        <authorList>
            <person name="Huang P."/>
            <person name="Jenkins J."/>
            <person name="Grimwood J."/>
            <person name="Barry K."/>
            <person name="Healey A."/>
            <person name="Mamidi S."/>
            <person name="Sreedasyam A."/>
            <person name="Shu S."/>
            <person name="Feldman M."/>
            <person name="Wu J."/>
            <person name="Yu Y."/>
            <person name="Chen C."/>
            <person name="Johnson J."/>
            <person name="Rokhsar D."/>
            <person name="Baxter I."/>
            <person name="Schmutz J."/>
            <person name="Brutnell T."/>
            <person name="Kellogg E."/>
        </authorList>
    </citation>
    <scope>NUCLEOTIDE SEQUENCE [LARGE SCALE GENOMIC DNA]</scope>
</reference>
<evidence type="ECO:0000313" key="1">
    <source>
        <dbReference type="EMBL" id="TKW35220.1"/>
    </source>
</evidence>
<name>A0A4U6VYW4_SETVI</name>
<protein>
    <submittedName>
        <fullName evidence="1">Uncharacterized protein</fullName>
    </submittedName>
</protein>
<keyword evidence="2" id="KW-1185">Reference proteome</keyword>
<dbReference type="Gramene" id="TKW35220">
    <property type="protein sequence ID" value="TKW35220"/>
    <property type="gene ID" value="SEVIR_2G358300v2"/>
</dbReference>
<organism evidence="1 2">
    <name type="scientific">Setaria viridis</name>
    <name type="common">Green bristlegrass</name>
    <name type="synonym">Setaria italica subsp. viridis</name>
    <dbReference type="NCBI Taxonomy" id="4556"/>
    <lineage>
        <taxon>Eukaryota</taxon>
        <taxon>Viridiplantae</taxon>
        <taxon>Streptophyta</taxon>
        <taxon>Embryophyta</taxon>
        <taxon>Tracheophyta</taxon>
        <taxon>Spermatophyta</taxon>
        <taxon>Magnoliopsida</taxon>
        <taxon>Liliopsida</taxon>
        <taxon>Poales</taxon>
        <taxon>Poaceae</taxon>
        <taxon>PACMAD clade</taxon>
        <taxon>Panicoideae</taxon>
        <taxon>Panicodae</taxon>
        <taxon>Paniceae</taxon>
        <taxon>Cenchrinae</taxon>
        <taxon>Setaria</taxon>
    </lineage>
</organism>
<accession>A0A4U6VYW4</accession>
<gene>
    <name evidence="1" type="ORF">SEVIR_2G358300v2</name>
</gene>
<dbReference type="EMBL" id="CM016553">
    <property type="protein sequence ID" value="TKW35220.1"/>
    <property type="molecule type" value="Genomic_DNA"/>
</dbReference>
<proteinExistence type="predicted"/>
<dbReference type="AlphaFoldDB" id="A0A4U6VYW4"/>